<evidence type="ECO:0000313" key="1">
    <source>
        <dbReference type="EMBL" id="BCA91196.1"/>
    </source>
</evidence>
<sequence>MYKLAFFVPIESAESVKNAVFETGAGRIGDYEHTCFQTRGTGQFRPLDGAEPHIGQIGKLETVEEFKVELVCADEHIQAAIAALKLAHPYEEVAYDVWQLADL</sequence>
<dbReference type="InterPro" id="IPR015867">
    <property type="entry name" value="N-reg_PII/ATP_PRibTrfase_C"/>
</dbReference>
<dbReference type="FunFam" id="3.30.70.120:FF:000006">
    <property type="entry name" value="GTP cyclohydrolase 1 type 2 homolog"/>
    <property type="match status" value="1"/>
</dbReference>
<proteinExistence type="predicted"/>
<gene>
    <name evidence="1" type="ORF">HMSLTHF_09710</name>
</gene>
<protein>
    <submittedName>
        <fullName evidence="1">NIF3 1</fullName>
    </submittedName>
</protein>
<dbReference type="RefSeq" id="WP_044627897.1">
    <property type="nucleotide sequence ID" value="NZ_AP022821.1"/>
</dbReference>
<dbReference type="InterPro" id="IPR036069">
    <property type="entry name" value="DUF34/NIF3_sf"/>
</dbReference>
<dbReference type="OrthoDB" id="9795763at2"/>
<dbReference type="Gene3D" id="3.30.70.120">
    <property type="match status" value="1"/>
</dbReference>
<organism evidence="1 2">
    <name type="scientific">Vreelandella aquamarina</name>
    <dbReference type="NCBI Taxonomy" id="77097"/>
    <lineage>
        <taxon>Bacteria</taxon>
        <taxon>Pseudomonadati</taxon>
        <taxon>Pseudomonadota</taxon>
        <taxon>Gammaproteobacteria</taxon>
        <taxon>Oceanospirillales</taxon>
        <taxon>Halomonadaceae</taxon>
        <taxon>Vreelandella</taxon>
    </lineage>
</organism>
<accession>A0A0D7V5B0</accession>
<dbReference type="SUPFAM" id="SSF102705">
    <property type="entry name" value="NIF3 (NGG1p interacting factor 3)-like"/>
    <property type="match status" value="1"/>
</dbReference>
<reference evidence="1 2" key="1">
    <citation type="submission" date="2020-02" db="EMBL/GenBank/DDBJ databases">
        <title>Complete Genome Sequence of Halomonas meridiana strain BAA-801, Isolated from Deep Sea Thermal Vent.</title>
        <authorList>
            <person name="Takahashi Y."/>
            <person name="Takahashi H."/>
            <person name="Galipon J."/>
            <person name="Arakawa K."/>
        </authorList>
    </citation>
    <scope>NUCLEOTIDE SEQUENCE [LARGE SCALE GENOMIC DNA]</scope>
    <source>
        <strain evidence="1 2">Slthf1</strain>
    </source>
</reference>
<dbReference type="EMBL" id="AP022821">
    <property type="protein sequence ID" value="BCA91196.1"/>
    <property type="molecule type" value="Genomic_DNA"/>
</dbReference>
<dbReference type="Proteomes" id="UP000503197">
    <property type="component" value="Chromosome"/>
</dbReference>
<dbReference type="PANTHER" id="PTHR41774">
    <property type="match status" value="1"/>
</dbReference>
<evidence type="ECO:0000313" key="2">
    <source>
        <dbReference type="Proteomes" id="UP000503197"/>
    </source>
</evidence>
<dbReference type="AlphaFoldDB" id="A0A0D7V5B0"/>
<name>A0A0D7V5B0_9GAMM</name>
<dbReference type="PANTHER" id="PTHR41774:SF1">
    <property type="entry name" value="NGG1P INTERACTING FACTOR NIF3"/>
    <property type="match status" value="1"/>
</dbReference>